<evidence type="ECO:0008006" key="4">
    <source>
        <dbReference type="Google" id="ProtNLM"/>
    </source>
</evidence>
<accession>A0A345UJ53</accession>
<dbReference type="AlphaFoldDB" id="A0A345UJ53"/>
<keyword evidence="1" id="KW-0732">Signal</keyword>
<dbReference type="RefSeq" id="WP_114983779.1">
    <property type="nucleotide sequence ID" value="NZ_CP027806.1"/>
</dbReference>
<feature type="chain" id="PRO_5016806297" description="6-bladed beta-propeller" evidence="1">
    <location>
        <begin position="19"/>
        <end position="337"/>
    </location>
</feature>
<keyword evidence="3" id="KW-1185">Reference proteome</keyword>
<sequence>MQFRFTSPLLCFISVFLAALFSACTPSVPQEATVTNFPVEVRQQVELPEDFISPRVMTSAAKLDACTLLLTEFRTKALYYAGLCEPGLQQISRIGTEPGEYISPMRTWSADGLIGLTDHGESQFIIYEADGSLRHHLFYGDTPGKWFTYAPHSPWLYRTNAGMYLMRRDNLETNQAHLHFLLPEPFQVFSMVVPGGGIQRIGDRIFTMSSLMPFIYVFDESTEETSYLHPDFMALGLNSTTLTDYTFEDQNDFLADIRSFQQYNNLLVLEQGGEPHLLVSYTYQGGYWLGLITQEGETILHQQSDYFVIGTFGDALIAVDLETEELFLLDIHFDKLL</sequence>
<evidence type="ECO:0000256" key="1">
    <source>
        <dbReference type="SAM" id="SignalP"/>
    </source>
</evidence>
<proteinExistence type="predicted"/>
<dbReference type="EMBL" id="CP027806">
    <property type="protein sequence ID" value="AXJ00505.1"/>
    <property type="molecule type" value="Genomic_DNA"/>
</dbReference>
<name>A0A345UJ53_9BACT</name>
<protein>
    <recommendedName>
        <fullName evidence="4">6-bladed beta-propeller</fullName>
    </recommendedName>
</protein>
<gene>
    <name evidence="2" type="ORF">CYPRO_1242</name>
</gene>
<reference evidence="2 3" key="1">
    <citation type="submission" date="2018-03" db="EMBL/GenBank/DDBJ databases">
        <title>Phenotypic and genomic properties of Cyclonatronum proteinivorum gen. nov., sp. nov., a haloalkaliphilic bacteroidete from soda lakes possessing Na+-translocating rhodopsin.</title>
        <authorList>
            <person name="Toshchakov S.V."/>
            <person name="Korzhenkov A."/>
            <person name="Samarov N.I."/>
            <person name="Kublanov I.V."/>
            <person name="Muntyan M.S."/>
            <person name="Sorokin D.Y."/>
        </authorList>
    </citation>
    <scope>NUCLEOTIDE SEQUENCE [LARGE SCALE GENOMIC DNA]</scope>
    <source>
        <strain evidence="2 3">Omega</strain>
    </source>
</reference>
<dbReference type="KEGG" id="cprv:CYPRO_1242"/>
<evidence type="ECO:0000313" key="3">
    <source>
        <dbReference type="Proteomes" id="UP000254808"/>
    </source>
</evidence>
<evidence type="ECO:0000313" key="2">
    <source>
        <dbReference type="EMBL" id="AXJ00505.1"/>
    </source>
</evidence>
<organism evidence="2 3">
    <name type="scientific">Cyclonatronum proteinivorum</name>
    <dbReference type="NCBI Taxonomy" id="1457365"/>
    <lineage>
        <taxon>Bacteria</taxon>
        <taxon>Pseudomonadati</taxon>
        <taxon>Balneolota</taxon>
        <taxon>Balneolia</taxon>
        <taxon>Balneolales</taxon>
        <taxon>Cyclonatronaceae</taxon>
        <taxon>Cyclonatronum</taxon>
    </lineage>
</organism>
<dbReference type="PROSITE" id="PS51257">
    <property type="entry name" value="PROKAR_LIPOPROTEIN"/>
    <property type="match status" value="1"/>
</dbReference>
<feature type="signal peptide" evidence="1">
    <location>
        <begin position="1"/>
        <end position="18"/>
    </location>
</feature>
<dbReference type="Proteomes" id="UP000254808">
    <property type="component" value="Chromosome"/>
</dbReference>